<evidence type="ECO:0000313" key="1">
    <source>
        <dbReference type="EMBL" id="KKM83578.1"/>
    </source>
</evidence>
<evidence type="ECO:0008006" key="2">
    <source>
        <dbReference type="Google" id="ProtNLM"/>
    </source>
</evidence>
<name>A0A0F9KNP7_9ZZZZ</name>
<gene>
    <name evidence="1" type="ORF">LCGC14_1307970</name>
</gene>
<reference evidence="1" key="1">
    <citation type="journal article" date="2015" name="Nature">
        <title>Complex archaea that bridge the gap between prokaryotes and eukaryotes.</title>
        <authorList>
            <person name="Spang A."/>
            <person name="Saw J.H."/>
            <person name="Jorgensen S.L."/>
            <person name="Zaremba-Niedzwiedzka K."/>
            <person name="Martijn J."/>
            <person name="Lind A.E."/>
            <person name="van Eijk R."/>
            <person name="Schleper C."/>
            <person name="Guy L."/>
            <person name="Ettema T.J."/>
        </authorList>
    </citation>
    <scope>NUCLEOTIDE SEQUENCE</scope>
</reference>
<dbReference type="AlphaFoldDB" id="A0A0F9KNP7"/>
<sequence>MGFQRTDLDDLNLSPEDRRDLTILLERYLECDVWAKRAQLPIGVLITSHPSNRPYLKACIETHKELGYWMVLSYDNYFDPKIKDLSFDTYMPAKDVMDDVDTFVMPHHQTWGGVLYPYFWLLKFGLSAMESFDYVWCVNGDCVLEKPENFNQIIDMLGDGDILGIGWENNRIFNTTAFLAKTSAAIAIMKHFEKYFIPFEVYEKYTQEFGNAEARMGKAILDLGLKQVVVPQNPINTQLHTKGGTFYDIIGFRHIHAEHNYAYRNRLIPPEIEFFDIRFTAGEYNIINEYWRTKDVSVLKDWWV</sequence>
<dbReference type="EMBL" id="LAZR01007692">
    <property type="protein sequence ID" value="KKM83578.1"/>
    <property type="molecule type" value="Genomic_DNA"/>
</dbReference>
<protein>
    <recommendedName>
        <fullName evidence="2">Nucleotide-diphospho-sugar transferase domain-containing protein</fullName>
    </recommendedName>
</protein>
<organism evidence="1">
    <name type="scientific">marine sediment metagenome</name>
    <dbReference type="NCBI Taxonomy" id="412755"/>
    <lineage>
        <taxon>unclassified sequences</taxon>
        <taxon>metagenomes</taxon>
        <taxon>ecological metagenomes</taxon>
    </lineage>
</organism>
<comment type="caution">
    <text evidence="1">The sequence shown here is derived from an EMBL/GenBank/DDBJ whole genome shotgun (WGS) entry which is preliminary data.</text>
</comment>
<accession>A0A0F9KNP7</accession>
<proteinExistence type="predicted"/>